<evidence type="ECO:0000259" key="2">
    <source>
        <dbReference type="PROSITE" id="PS50112"/>
    </source>
</evidence>
<reference evidence="6 7" key="1">
    <citation type="submission" date="2023-06" db="EMBL/GenBank/DDBJ databases">
        <title>Pelomonas sp. PFR6 16S ribosomal RNA gene Genome sequencing and assembly.</title>
        <authorList>
            <person name="Woo H."/>
        </authorList>
    </citation>
    <scope>NUCLEOTIDE SEQUENCE [LARGE SCALE GENOMIC DNA]</scope>
    <source>
        <strain evidence="6 7">PFR6</strain>
    </source>
</reference>
<dbReference type="SUPFAM" id="SSF141868">
    <property type="entry name" value="EAL domain-like"/>
    <property type="match status" value="1"/>
</dbReference>
<dbReference type="InterPro" id="IPR013655">
    <property type="entry name" value="PAS_fold_3"/>
</dbReference>
<dbReference type="InterPro" id="IPR000700">
    <property type="entry name" value="PAS-assoc_C"/>
</dbReference>
<dbReference type="SMART" id="SM00052">
    <property type="entry name" value="EAL"/>
    <property type="match status" value="1"/>
</dbReference>
<dbReference type="SMART" id="SM00091">
    <property type="entry name" value="PAS"/>
    <property type="match status" value="3"/>
</dbReference>
<dbReference type="EMBL" id="JAUHHC010000002">
    <property type="protein sequence ID" value="MDN3920312.1"/>
    <property type="molecule type" value="Genomic_DNA"/>
</dbReference>
<dbReference type="CDD" id="cd01948">
    <property type="entry name" value="EAL"/>
    <property type="match status" value="1"/>
</dbReference>
<dbReference type="SUPFAM" id="SSF55785">
    <property type="entry name" value="PYP-like sensor domain (PAS domain)"/>
    <property type="match status" value="3"/>
</dbReference>
<dbReference type="InterPro" id="IPR029787">
    <property type="entry name" value="Nucleotide_cyclase"/>
</dbReference>
<dbReference type="PROSITE" id="PS50883">
    <property type="entry name" value="EAL"/>
    <property type="match status" value="1"/>
</dbReference>
<dbReference type="Gene3D" id="3.30.450.20">
    <property type="entry name" value="PAS domain"/>
    <property type="match status" value="5"/>
</dbReference>
<dbReference type="SUPFAM" id="SSF55073">
    <property type="entry name" value="Nucleotide cyclase"/>
    <property type="match status" value="1"/>
</dbReference>
<evidence type="ECO:0000256" key="1">
    <source>
        <dbReference type="SAM" id="Phobius"/>
    </source>
</evidence>
<feature type="transmembrane region" description="Helical" evidence="1">
    <location>
        <begin position="21"/>
        <end position="39"/>
    </location>
</feature>
<dbReference type="InterPro" id="IPR043128">
    <property type="entry name" value="Rev_trsase/Diguanyl_cyclase"/>
</dbReference>
<dbReference type="InterPro" id="IPR001633">
    <property type="entry name" value="EAL_dom"/>
</dbReference>
<dbReference type="InterPro" id="IPR035919">
    <property type="entry name" value="EAL_sf"/>
</dbReference>
<keyword evidence="1" id="KW-0472">Membrane</keyword>
<dbReference type="Gene3D" id="3.30.70.270">
    <property type="match status" value="1"/>
</dbReference>
<dbReference type="PROSITE" id="PS50887">
    <property type="entry name" value="GGDEF"/>
    <property type="match status" value="1"/>
</dbReference>
<comment type="caution">
    <text evidence="6">The sequence shown here is derived from an EMBL/GenBank/DDBJ whole genome shotgun (WGS) entry which is preliminary data.</text>
</comment>
<dbReference type="CDD" id="cd12914">
    <property type="entry name" value="PDC1_DGC_like"/>
    <property type="match status" value="1"/>
</dbReference>
<feature type="transmembrane region" description="Helical" evidence="1">
    <location>
        <begin position="290"/>
        <end position="313"/>
    </location>
</feature>
<evidence type="ECO:0000259" key="4">
    <source>
        <dbReference type="PROSITE" id="PS50883"/>
    </source>
</evidence>
<name>A0ABT8DVB0_9BURK</name>
<feature type="domain" description="PAS" evidence="2">
    <location>
        <begin position="578"/>
        <end position="624"/>
    </location>
</feature>
<dbReference type="PANTHER" id="PTHR44757">
    <property type="entry name" value="DIGUANYLATE CYCLASE DGCP"/>
    <property type="match status" value="1"/>
</dbReference>
<keyword evidence="1" id="KW-0812">Transmembrane</keyword>
<organism evidence="6 7">
    <name type="scientific">Roseateles violae</name>
    <dbReference type="NCBI Taxonomy" id="3058042"/>
    <lineage>
        <taxon>Bacteria</taxon>
        <taxon>Pseudomonadati</taxon>
        <taxon>Pseudomonadota</taxon>
        <taxon>Betaproteobacteria</taxon>
        <taxon>Burkholderiales</taxon>
        <taxon>Sphaerotilaceae</taxon>
        <taxon>Roseateles</taxon>
    </lineage>
</organism>
<keyword evidence="1" id="KW-1133">Transmembrane helix</keyword>
<protein>
    <submittedName>
        <fullName evidence="6">EAL domain-containing protein</fullName>
    </submittedName>
</protein>
<dbReference type="SMART" id="SM00086">
    <property type="entry name" value="PAC"/>
    <property type="match status" value="2"/>
</dbReference>
<dbReference type="SMART" id="SM00267">
    <property type="entry name" value="GGDEF"/>
    <property type="match status" value="1"/>
</dbReference>
<dbReference type="InterPro" id="IPR000014">
    <property type="entry name" value="PAS"/>
</dbReference>
<dbReference type="Pfam" id="PF13426">
    <property type="entry name" value="PAS_9"/>
    <property type="match status" value="1"/>
</dbReference>
<dbReference type="PANTHER" id="PTHR44757:SF2">
    <property type="entry name" value="BIOFILM ARCHITECTURE MAINTENANCE PROTEIN MBAA"/>
    <property type="match status" value="1"/>
</dbReference>
<dbReference type="CDD" id="cd12915">
    <property type="entry name" value="PDC2_DGC_like"/>
    <property type="match status" value="1"/>
</dbReference>
<feature type="domain" description="GGDEF" evidence="5">
    <location>
        <begin position="735"/>
        <end position="867"/>
    </location>
</feature>
<dbReference type="Pfam" id="PF13188">
    <property type="entry name" value="PAS_8"/>
    <property type="match status" value="1"/>
</dbReference>
<dbReference type="RefSeq" id="WP_290358616.1">
    <property type="nucleotide sequence ID" value="NZ_JAUHHC010000002.1"/>
</dbReference>
<dbReference type="InterPro" id="IPR000160">
    <property type="entry name" value="GGDEF_dom"/>
</dbReference>
<dbReference type="Pfam" id="PF08447">
    <property type="entry name" value="PAS_3"/>
    <property type="match status" value="1"/>
</dbReference>
<dbReference type="Gene3D" id="3.20.20.450">
    <property type="entry name" value="EAL domain"/>
    <property type="match status" value="1"/>
</dbReference>
<dbReference type="PROSITE" id="PS50113">
    <property type="entry name" value="PAC"/>
    <property type="match status" value="2"/>
</dbReference>
<dbReference type="Pfam" id="PF00990">
    <property type="entry name" value="GGDEF"/>
    <property type="match status" value="1"/>
</dbReference>
<sequence length="1136" mass="125662">MMQLPVSGLRRYWASRGPWDLRIAGLALAVCALMWAAAWERARHEHAEAVREAGKQNSNLAIALEEHTVRTLNEVEQGLTHLTRAYLAEGKRLDLQTAMQGGAVDDGLIIDSGVVDEQGLIVLSRYSTGVNIAGREQFRAHLTQPGPDMLIRTPRPGPVPGRWHIPMSKRISRADGSFAGAVYAAVNPEYFTRFYRKTELGDQGLIMLFDTHRVALARRVGDVETFGTDIRESLLVPEQARRPIGTFSGPGSDGVVRVYSYRTLNAYPLVVAVGTSLDEVLAVPRERSRYYYLAALATSLAIVLSVGAVITALTRQRRAVGELASQRTVLATVQQSLLDAVLLVDNSRRITSRNDRFIELWRVPEELASSGDDVAMLEFVTAQLRDPAAFLAKVMHLYEHKTQTSQDELHTLDGRTIDRYSAPAIGSDGIHYGRVWVFREVTQSRRAEAELRASEQRLRQLADSIGEVFWIASPDLERVIYLSSAFETVTGLSVEAVYADPGLWREAVHPDDRERTQRAFDGLAQGLNYDIDYRFRHADGRERWASSRGYPLQDATGAVIQAVGVIADITERRRATERERLAAKAFESIGDGVLVTDAARRIVFLNRAYSQISGYEPEELIGRTPRVFQSGRHDAAFYEAMWEEIHRTGYWHGEMWSRRSNGEVFPELLSISAVKDDAGATTHYVGVCTDISKVKRYEAELEYQARHDALTGLPNRVLFQDRCGVALSRARRHDQAMALLFMDLDLFKSVNDSLGHAAGDTLLQEVARRLSELMRKSDTVARFGGDEFAVLLEMIGIADVEAICKKLLGSFATPFRIAEHDLFISASIGVSLYPDDGGDTETLLMNADTALYQAKADGRNKFRFFAADMNARALENLTLTNALRLALEREELTVHYQPCVELATGQVRSAEALLRWNHPELGPVPPARFIPLAEASGLIEPIGEWVLEVACRQMRQWLDAGLTIERVAVNLSTRQFRLPDLPERIHAVLAASGLPGKHLEIEVTESMTMQDPEAAAGTLLRLKSLGVSIAIDDFGTGYSSLSYLKNLPIDFLKIDKSFVSGVPAAANDAAIVRAIVAMAKSLSIRLIAEGVETHAQHIFLAEHGCDEAQGWLFGKALPDSEVTALLAAGRALATAL</sequence>
<dbReference type="CDD" id="cd01949">
    <property type="entry name" value="GGDEF"/>
    <property type="match status" value="1"/>
</dbReference>
<dbReference type="NCBIfam" id="TIGR00254">
    <property type="entry name" value="GGDEF"/>
    <property type="match status" value="1"/>
</dbReference>
<dbReference type="Pfam" id="PF00563">
    <property type="entry name" value="EAL"/>
    <property type="match status" value="1"/>
</dbReference>
<dbReference type="InterPro" id="IPR035965">
    <property type="entry name" value="PAS-like_dom_sf"/>
</dbReference>
<dbReference type="PROSITE" id="PS50112">
    <property type="entry name" value="PAS"/>
    <property type="match status" value="2"/>
</dbReference>
<evidence type="ECO:0000313" key="7">
    <source>
        <dbReference type="Proteomes" id="UP001228044"/>
    </source>
</evidence>
<dbReference type="InterPro" id="IPR052155">
    <property type="entry name" value="Biofilm_reg_signaling"/>
</dbReference>
<feature type="domain" description="PAC" evidence="3">
    <location>
        <begin position="529"/>
        <end position="581"/>
    </location>
</feature>
<dbReference type="Pfam" id="PF22588">
    <property type="entry name" value="dCache_1_like"/>
    <property type="match status" value="1"/>
</dbReference>
<dbReference type="Proteomes" id="UP001228044">
    <property type="component" value="Unassembled WGS sequence"/>
</dbReference>
<feature type="domain" description="EAL" evidence="4">
    <location>
        <begin position="876"/>
        <end position="1130"/>
    </location>
</feature>
<evidence type="ECO:0000313" key="6">
    <source>
        <dbReference type="EMBL" id="MDN3920312.1"/>
    </source>
</evidence>
<dbReference type="CDD" id="cd00130">
    <property type="entry name" value="PAS"/>
    <property type="match status" value="2"/>
</dbReference>
<dbReference type="NCBIfam" id="TIGR00229">
    <property type="entry name" value="sensory_box"/>
    <property type="match status" value="2"/>
</dbReference>
<dbReference type="InterPro" id="IPR054327">
    <property type="entry name" value="His-kinase-like_sensor"/>
</dbReference>
<keyword evidence="7" id="KW-1185">Reference proteome</keyword>
<accession>A0ABT8DVB0</accession>
<evidence type="ECO:0000259" key="5">
    <source>
        <dbReference type="PROSITE" id="PS50887"/>
    </source>
</evidence>
<feature type="domain" description="PAS" evidence="2">
    <location>
        <begin position="454"/>
        <end position="530"/>
    </location>
</feature>
<evidence type="ECO:0000259" key="3">
    <source>
        <dbReference type="PROSITE" id="PS50113"/>
    </source>
</evidence>
<feature type="domain" description="PAC" evidence="3">
    <location>
        <begin position="651"/>
        <end position="703"/>
    </location>
</feature>
<gene>
    <name evidence="6" type="ORF">QWJ38_08495</name>
</gene>
<dbReference type="InterPro" id="IPR001610">
    <property type="entry name" value="PAC"/>
</dbReference>
<proteinExistence type="predicted"/>